<evidence type="ECO:0000313" key="10">
    <source>
        <dbReference type="EMBL" id="KAK9696802.1"/>
    </source>
</evidence>
<evidence type="ECO:0000256" key="9">
    <source>
        <dbReference type="RuleBase" id="RU000488"/>
    </source>
</evidence>
<dbReference type="SUPFAM" id="SSF103506">
    <property type="entry name" value="Mitochondrial carrier"/>
    <property type="match status" value="1"/>
</dbReference>
<name>A0ABR2VTE1_9FUNG</name>
<protein>
    <submittedName>
        <fullName evidence="10">Uncharacterized protein</fullName>
    </submittedName>
</protein>
<dbReference type="PROSITE" id="PS50920">
    <property type="entry name" value="SOLCAR"/>
    <property type="match status" value="3"/>
</dbReference>
<comment type="subcellular location">
    <subcellularLocation>
        <location evidence="1">Mitochondrion membrane</location>
        <topology evidence="1">Multi-pass membrane protein</topology>
    </subcellularLocation>
</comment>
<sequence>MTNVMGQIYKAGGILSFFRGNGLNVAKIVPESAIKFYTYDKTKKQLGMYWHGDEEAQQSIAIRFIAGGVAGLTSQFSIYPVEVLKTRIMSSAGISKIPIKGVLKSTAKNMWKQGGLTSFYKGLTPALIGVMPYAAIDMGLFETLRVTYTKYLQSTTKNKDETPSVLALLGCGTISGTVGATSVYPLNLIRTRLMAQGTPGHPYTYDGVFDVVKRTYGREGISGFYRGLMPTLIKVIPAVSISYVIYEKARKFMDENE</sequence>
<organism evidence="10 11">
    <name type="scientific">Basidiobolus ranarum</name>
    <dbReference type="NCBI Taxonomy" id="34480"/>
    <lineage>
        <taxon>Eukaryota</taxon>
        <taxon>Fungi</taxon>
        <taxon>Fungi incertae sedis</taxon>
        <taxon>Zoopagomycota</taxon>
        <taxon>Entomophthoromycotina</taxon>
        <taxon>Basidiobolomycetes</taxon>
        <taxon>Basidiobolales</taxon>
        <taxon>Basidiobolaceae</taxon>
        <taxon>Basidiobolus</taxon>
    </lineage>
</organism>
<evidence type="ECO:0000256" key="3">
    <source>
        <dbReference type="ARBA" id="ARBA00022692"/>
    </source>
</evidence>
<evidence type="ECO:0000256" key="6">
    <source>
        <dbReference type="ARBA" id="ARBA00023128"/>
    </source>
</evidence>
<dbReference type="InterPro" id="IPR018108">
    <property type="entry name" value="MCP_transmembrane"/>
</dbReference>
<keyword evidence="6" id="KW-0496">Mitochondrion</keyword>
<keyword evidence="7 8" id="KW-0472">Membrane</keyword>
<reference evidence="10 11" key="1">
    <citation type="submission" date="2023-04" db="EMBL/GenBank/DDBJ databases">
        <title>Genome of Basidiobolus ranarum AG-B5.</title>
        <authorList>
            <person name="Stajich J.E."/>
            <person name="Carter-House D."/>
            <person name="Gryganskyi A."/>
        </authorList>
    </citation>
    <scope>NUCLEOTIDE SEQUENCE [LARGE SCALE GENOMIC DNA]</scope>
    <source>
        <strain evidence="10 11">AG-B5</strain>
    </source>
</reference>
<comment type="caution">
    <text evidence="10">The sequence shown here is derived from an EMBL/GenBank/DDBJ whole genome shotgun (WGS) entry which is preliminary data.</text>
</comment>
<accession>A0ABR2VTE1</accession>
<dbReference type="PANTHER" id="PTHR24089">
    <property type="entry name" value="SOLUTE CARRIER FAMILY 25"/>
    <property type="match status" value="1"/>
</dbReference>
<gene>
    <name evidence="10" type="ORF">K7432_012276</name>
</gene>
<dbReference type="Pfam" id="PF00153">
    <property type="entry name" value="Mito_carr"/>
    <property type="match status" value="3"/>
</dbReference>
<keyword evidence="2 9" id="KW-0813">Transport</keyword>
<evidence type="ECO:0000256" key="7">
    <source>
        <dbReference type="ARBA" id="ARBA00023136"/>
    </source>
</evidence>
<dbReference type="InterPro" id="IPR023395">
    <property type="entry name" value="MCP_dom_sf"/>
</dbReference>
<evidence type="ECO:0000256" key="1">
    <source>
        <dbReference type="ARBA" id="ARBA00004225"/>
    </source>
</evidence>
<keyword evidence="4" id="KW-0677">Repeat</keyword>
<dbReference type="PRINTS" id="PR00926">
    <property type="entry name" value="MITOCARRIER"/>
</dbReference>
<comment type="similarity">
    <text evidence="9">Belongs to the mitochondrial carrier (TC 2.A.29) family.</text>
</comment>
<keyword evidence="3 8" id="KW-0812">Transmembrane</keyword>
<feature type="repeat" description="Solcar" evidence="8">
    <location>
        <begin position="1"/>
        <end position="45"/>
    </location>
</feature>
<dbReference type="EMBL" id="JASJQH010007923">
    <property type="protein sequence ID" value="KAK9696802.1"/>
    <property type="molecule type" value="Genomic_DNA"/>
</dbReference>
<proteinExistence type="inferred from homology"/>
<keyword evidence="11" id="KW-1185">Reference proteome</keyword>
<evidence type="ECO:0000256" key="4">
    <source>
        <dbReference type="ARBA" id="ARBA00022737"/>
    </source>
</evidence>
<evidence type="ECO:0000256" key="8">
    <source>
        <dbReference type="PROSITE-ProRule" id="PRU00282"/>
    </source>
</evidence>
<keyword evidence="5" id="KW-1133">Transmembrane helix</keyword>
<dbReference type="InterPro" id="IPR002067">
    <property type="entry name" value="MCP"/>
</dbReference>
<feature type="repeat" description="Solcar" evidence="8">
    <location>
        <begin position="58"/>
        <end position="147"/>
    </location>
</feature>
<feature type="repeat" description="Solcar" evidence="8">
    <location>
        <begin position="163"/>
        <end position="252"/>
    </location>
</feature>
<evidence type="ECO:0000256" key="2">
    <source>
        <dbReference type="ARBA" id="ARBA00022448"/>
    </source>
</evidence>
<dbReference type="Gene3D" id="1.50.40.10">
    <property type="entry name" value="Mitochondrial carrier domain"/>
    <property type="match status" value="1"/>
</dbReference>
<dbReference type="Proteomes" id="UP001479436">
    <property type="component" value="Unassembled WGS sequence"/>
</dbReference>
<evidence type="ECO:0000256" key="5">
    <source>
        <dbReference type="ARBA" id="ARBA00022989"/>
    </source>
</evidence>
<evidence type="ECO:0000313" key="11">
    <source>
        <dbReference type="Proteomes" id="UP001479436"/>
    </source>
</evidence>